<evidence type="ECO:0000313" key="1">
    <source>
        <dbReference type="EMBL" id="CAB9506329.1"/>
    </source>
</evidence>
<reference evidence="1" key="1">
    <citation type="submission" date="2020-06" db="EMBL/GenBank/DDBJ databases">
        <authorList>
            <consortium name="Plant Systems Biology data submission"/>
        </authorList>
    </citation>
    <scope>NUCLEOTIDE SEQUENCE</scope>
    <source>
        <strain evidence="1">D6</strain>
    </source>
</reference>
<dbReference type="Proteomes" id="UP001153069">
    <property type="component" value="Unassembled WGS sequence"/>
</dbReference>
<dbReference type="AlphaFoldDB" id="A0A9N8DUR6"/>
<evidence type="ECO:0000313" key="2">
    <source>
        <dbReference type="Proteomes" id="UP001153069"/>
    </source>
</evidence>
<gene>
    <name evidence="1" type="ORF">SEMRO_263_G102241.1</name>
</gene>
<proteinExistence type="predicted"/>
<accession>A0A9N8DUR6</accession>
<protein>
    <submittedName>
        <fullName evidence="1">Uncharacterized protein</fullName>
    </submittedName>
</protein>
<organism evidence="1 2">
    <name type="scientific">Seminavis robusta</name>
    <dbReference type="NCBI Taxonomy" id="568900"/>
    <lineage>
        <taxon>Eukaryota</taxon>
        <taxon>Sar</taxon>
        <taxon>Stramenopiles</taxon>
        <taxon>Ochrophyta</taxon>
        <taxon>Bacillariophyta</taxon>
        <taxon>Bacillariophyceae</taxon>
        <taxon>Bacillariophycidae</taxon>
        <taxon>Naviculales</taxon>
        <taxon>Naviculaceae</taxon>
        <taxon>Seminavis</taxon>
    </lineage>
</organism>
<dbReference type="EMBL" id="CAICTM010000262">
    <property type="protein sequence ID" value="CAB9506329.1"/>
    <property type="molecule type" value="Genomic_DNA"/>
</dbReference>
<sequence>MALLLLPPVSSETDWTDYIQMTSVPLVGLDLSCDLVCGLGAFPGLRPSFRALTLPRSCPRSRPCRSTVNRAFLGFAAESTTDLDLQGPRTFLYKMLTWKVPQIMK</sequence>
<name>A0A9N8DUR6_9STRA</name>
<keyword evidence="2" id="KW-1185">Reference proteome</keyword>
<comment type="caution">
    <text evidence="1">The sequence shown here is derived from an EMBL/GenBank/DDBJ whole genome shotgun (WGS) entry which is preliminary data.</text>
</comment>